<organism evidence="1 2">
    <name type="scientific">Camelina sativa</name>
    <name type="common">False flax</name>
    <name type="synonym">Myagrum sativum</name>
    <dbReference type="NCBI Taxonomy" id="90675"/>
    <lineage>
        <taxon>Eukaryota</taxon>
        <taxon>Viridiplantae</taxon>
        <taxon>Streptophyta</taxon>
        <taxon>Embryophyta</taxon>
        <taxon>Tracheophyta</taxon>
        <taxon>Spermatophyta</taxon>
        <taxon>Magnoliopsida</taxon>
        <taxon>eudicotyledons</taxon>
        <taxon>Gunneridae</taxon>
        <taxon>Pentapetalae</taxon>
        <taxon>rosids</taxon>
        <taxon>malvids</taxon>
        <taxon>Brassicales</taxon>
        <taxon>Brassicaceae</taxon>
        <taxon>Camelineae</taxon>
        <taxon>Camelina</taxon>
    </lineage>
</organism>
<name>A0ABM1RS87_CAMSA</name>
<accession>A0ABM1RS87</accession>
<sequence>MLLADLGEYLSQVASCANNVVLILDSIQEDDWELSNDEEKGFVCYTPDDNNLHIWPEPQEKPQALTQLLAKFNALSDHKRKNNACDLYDFPDTKGLSREDLRRHVEDLDSHLVGIKQRKLSILRRGNSKNPKLKVTGKEEEDRVSDRLGFGNDVVFGGYHETAMGSCAASEVSRDVGVSDSSLLDPFMLGFSGSDYFPTDNFGVCANGGGAWDLSWMDLDFSSTLFPAGYDPLLGATDEAGTYQTLVTNNLGSVF</sequence>
<protein>
    <submittedName>
        <fullName evidence="2">Uncharacterized protein LOC109133321</fullName>
    </submittedName>
</protein>
<evidence type="ECO:0000313" key="2">
    <source>
        <dbReference type="RefSeq" id="XP_019101875.1"/>
    </source>
</evidence>
<proteinExistence type="predicted"/>
<gene>
    <name evidence="2" type="primary">LOC109133321</name>
</gene>
<dbReference type="GeneID" id="109133321"/>
<evidence type="ECO:0000313" key="1">
    <source>
        <dbReference type="Proteomes" id="UP000694864"/>
    </source>
</evidence>
<reference evidence="2" key="2">
    <citation type="submission" date="2025-08" db="UniProtKB">
        <authorList>
            <consortium name="RefSeq"/>
        </authorList>
    </citation>
    <scope>IDENTIFICATION</scope>
    <source>
        <tissue evidence="2">Leaf</tissue>
    </source>
</reference>
<reference evidence="1" key="1">
    <citation type="journal article" date="2014" name="Nat. Commun.">
        <title>The emerging biofuel crop Camelina sativa retains a highly undifferentiated hexaploid genome structure.</title>
        <authorList>
            <person name="Kagale S."/>
            <person name="Koh C."/>
            <person name="Nixon J."/>
            <person name="Bollina V."/>
            <person name="Clarke W.E."/>
            <person name="Tuteja R."/>
            <person name="Spillane C."/>
            <person name="Robinson S.J."/>
            <person name="Links M.G."/>
            <person name="Clarke C."/>
            <person name="Higgins E.E."/>
            <person name="Huebert T."/>
            <person name="Sharpe A.G."/>
            <person name="Parkin I.A."/>
        </authorList>
    </citation>
    <scope>NUCLEOTIDE SEQUENCE [LARGE SCALE GENOMIC DNA]</scope>
    <source>
        <strain evidence="1">cv. DH55</strain>
    </source>
</reference>
<dbReference type="RefSeq" id="XP_019101875.1">
    <property type="nucleotide sequence ID" value="XM_019246330.1"/>
</dbReference>
<dbReference type="Proteomes" id="UP000694864">
    <property type="component" value="Chromosome 6"/>
</dbReference>
<keyword evidence="1" id="KW-1185">Reference proteome</keyword>